<organism evidence="2 3">
    <name type="scientific">Halomicrobium mukohataei</name>
    <dbReference type="NCBI Taxonomy" id="57705"/>
    <lineage>
        <taxon>Archaea</taxon>
        <taxon>Methanobacteriati</taxon>
        <taxon>Methanobacteriota</taxon>
        <taxon>Stenosarchaea group</taxon>
        <taxon>Halobacteria</taxon>
        <taxon>Halobacteriales</taxon>
        <taxon>Haloarculaceae</taxon>
        <taxon>Halomicrobium</taxon>
    </lineage>
</organism>
<reference evidence="2 3" key="2">
    <citation type="submission" date="2019-04" db="EMBL/GenBank/DDBJ databases">
        <authorList>
            <person name="Yang S."/>
            <person name="Wei W."/>
        </authorList>
    </citation>
    <scope>NUCLEOTIDE SEQUENCE [LARGE SCALE GENOMIC DNA]</scope>
    <source>
        <strain evidence="3">ZP60</strain>
    </source>
</reference>
<evidence type="ECO:0000256" key="1">
    <source>
        <dbReference type="SAM" id="MobiDB-lite"/>
    </source>
</evidence>
<name>A0A4D6KG39_9EURY</name>
<accession>A0A4D6KG39</accession>
<dbReference type="Proteomes" id="UP000297053">
    <property type="component" value="Chromosome"/>
</dbReference>
<dbReference type="OMA" id="MFPELYL"/>
<dbReference type="GeneID" id="42178129"/>
<sequence>MRRVAALALLVVLAGCLGAVNDLNPADRDRQADEDQIGWEDGYWYDDSVSVTTADGLNASERAAVLARSKARVERIRDREFDGNVSVEVISRAEYRNQSRGPGGTGPDDPWNDQVWEALLLVGEDSGTSEAMGETYNSSVQGYYSPASDNITIVSDSPTPTIDRSTLSHELVHALQDQYDNLESSPETQDRQLAQQSVTEGEANYVQWTYEDRCENRWQCLSPPGGDGSGESSGGGAPTDGVFVTIYQPYATGPGLIDQQYGRNRWDGVERLYENPPDSTEQVIHPDRYPDEEPVNVTVPDRSSDEWERFDHEPVADTAGEASIFAMLYTNDAVEPEQWFRYRSDASAGWGGDSIVPYRDGSGGYGYVWTIEWDSPGDAREFEAAYTSILDDKGAARPTETVYRVPDSDAFGDAFRVTRSGSRVRIVNAPTVDDLDDVHERPS</sequence>
<feature type="region of interest" description="Disordered" evidence="1">
    <location>
        <begin position="274"/>
        <end position="305"/>
    </location>
</feature>
<reference evidence="2 3" key="1">
    <citation type="submission" date="2019-04" db="EMBL/GenBank/DDBJ databases">
        <title>Complete genome sequence of Arthrobacter sp. ZXY-2 associated with effective atrazine degradation and salt adaptation.</title>
        <authorList>
            <person name="Zhao X."/>
        </authorList>
    </citation>
    <scope>NUCLEOTIDE SEQUENCE [LARGE SCALE GENOMIC DNA]</scope>
    <source>
        <strain evidence="3">ZP60</strain>
    </source>
</reference>
<dbReference type="EMBL" id="CP039375">
    <property type="protein sequence ID" value="QCD64893.1"/>
    <property type="molecule type" value="Genomic_DNA"/>
</dbReference>
<dbReference type="InterPro" id="IPR047792">
    <property type="entry name" value="Hvo_1808-like"/>
</dbReference>
<dbReference type="PROSITE" id="PS51257">
    <property type="entry name" value="PROKAR_LIPOPROTEIN"/>
    <property type="match status" value="1"/>
</dbReference>
<gene>
    <name evidence="2" type="ORF">E5139_04295</name>
</gene>
<protein>
    <recommendedName>
        <fullName evidence="4">Lipoprotein</fullName>
    </recommendedName>
</protein>
<evidence type="ECO:0000313" key="2">
    <source>
        <dbReference type="EMBL" id="QCD64893.1"/>
    </source>
</evidence>
<dbReference type="NCBIfam" id="NF038145">
    <property type="entry name" value="Hvo_1808_fam"/>
    <property type="match status" value="1"/>
</dbReference>
<proteinExistence type="predicted"/>
<feature type="region of interest" description="Disordered" evidence="1">
    <location>
        <begin position="219"/>
        <end position="240"/>
    </location>
</feature>
<feature type="compositionally biased region" description="Gly residues" evidence="1">
    <location>
        <begin position="225"/>
        <end position="238"/>
    </location>
</feature>
<dbReference type="Gene3D" id="1.10.10.2910">
    <property type="match status" value="1"/>
</dbReference>
<dbReference type="RefSeq" id="WP_012807730.1">
    <property type="nucleotide sequence ID" value="NZ_CP039375.1"/>
</dbReference>
<evidence type="ECO:0000313" key="3">
    <source>
        <dbReference type="Proteomes" id="UP000297053"/>
    </source>
</evidence>
<dbReference type="AlphaFoldDB" id="A0A4D6KG39"/>
<dbReference type="KEGG" id="halz:E5139_04295"/>
<evidence type="ECO:0008006" key="4">
    <source>
        <dbReference type="Google" id="ProtNLM"/>
    </source>
</evidence>